<dbReference type="SMR" id="A0A1B4ZDG8"/>
<protein>
    <submittedName>
        <fullName evidence="8">LysK</fullName>
    </submittedName>
</protein>
<dbReference type="GO" id="GO:0009085">
    <property type="term" value="P:lysine biosynthetic process"/>
    <property type="evidence" value="ECO:0007669"/>
    <property type="project" value="UniProtKB-KW"/>
</dbReference>
<dbReference type="GO" id="GO:0008270">
    <property type="term" value="F:zinc ion binding"/>
    <property type="evidence" value="ECO:0007669"/>
    <property type="project" value="InterPro"/>
</dbReference>
<dbReference type="NCBIfam" id="TIGR01902">
    <property type="entry name" value="dapE-lys-deAc"/>
    <property type="match status" value="1"/>
</dbReference>
<keyword evidence="1" id="KW-0963">Cytoplasm</keyword>
<dbReference type="PANTHER" id="PTHR43808">
    <property type="entry name" value="ACETYLORNITHINE DEACETYLASE"/>
    <property type="match status" value="1"/>
</dbReference>
<evidence type="ECO:0000256" key="5">
    <source>
        <dbReference type="ARBA" id="ARBA00022833"/>
    </source>
</evidence>
<evidence type="ECO:0000256" key="3">
    <source>
        <dbReference type="ARBA" id="ARBA00022723"/>
    </source>
</evidence>
<organism evidence="8">
    <name type="scientific">Streptomyces sp. SANK 60404</name>
    <dbReference type="NCBI Taxonomy" id="1213862"/>
    <lineage>
        <taxon>Bacteria</taxon>
        <taxon>Bacillati</taxon>
        <taxon>Actinomycetota</taxon>
        <taxon>Actinomycetes</taxon>
        <taxon>Kitasatosporales</taxon>
        <taxon>Streptomycetaceae</taxon>
        <taxon>Streptomyces</taxon>
    </lineage>
</organism>
<dbReference type="SUPFAM" id="SSF53187">
    <property type="entry name" value="Zn-dependent exopeptidases"/>
    <property type="match status" value="1"/>
</dbReference>
<name>A0A1B4ZDG8_9ACTN</name>
<dbReference type="EMBL" id="LC072720">
    <property type="protein sequence ID" value="BAV57462.1"/>
    <property type="molecule type" value="Genomic_DNA"/>
</dbReference>
<reference evidence="8" key="1">
    <citation type="journal article" date="2016" name="Nat. Chem. Biol.">
        <title>Amino-group carrier-protein-mediated secondary metabolite biosynthesis in Streptomyces.</title>
        <authorList>
            <person name="Hasebe F."/>
            <person name="Matsuda K."/>
            <person name="Shiraishi T."/>
            <person name="Futamura Y."/>
            <person name="Nakano T."/>
            <person name="Tomita T."/>
            <person name="Ishigami K."/>
            <person name="Taka H."/>
            <person name="Mineki R."/>
            <person name="Fujimura T."/>
            <person name="Osada H."/>
            <person name="Kuzuyama T."/>
            <person name="Nishiyama M."/>
        </authorList>
    </citation>
    <scope>NUCLEOTIDE SEQUENCE</scope>
    <source>
        <strain evidence="8">SANK 60404</strain>
    </source>
</reference>
<evidence type="ECO:0000256" key="7">
    <source>
        <dbReference type="ARBA" id="ARBA00023285"/>
    </source>
</evidence>
<accession>A0A1B4ZDG8</accession>
<keyword evidence="3" id="KW-0479">Metal-binding</keyword>
<dbReference type="GO" id="GO:0050897">
    <property type="term" value="F:cobalt ion binding"/>
    <property type="evidence" value="ECO:0007669"/>
    <property type="project" value="InterPro"/>
</dbReference>
<gene>
    <name evidence="8" type="primary">vzb26</name>
</gene>
<keyword evidence="5" id="KW-0862">Zinc</keyword>
<dbReference type="InterPro" id="IPR050072">
    <property type="entry name" value="Peptidase_M20A"/>
</dbReference>
<dbReference type="AlphaFoldDB" id="A0A1B4ZDG8"/>
<dbReference type="GO" id="GO:0016811">
    <property type="term" value="F:hydrolase activity, acting on carbon-nitrogen (but not peptide) bonds, in linear amides"/>
    <property type="evidence" value="ECO:0007669"/>
    <property type="project" value="InterPro"/>
</dbReference>
<evidence type="ECO:0000256" key="1">
    <source>
        <dbReference type="ARBA" id="ARBA00022490"/>
    </source>
</evidence>
<dbReference type="HAMAP" id="MF_01120">
    <property type="entry name" value="LysK"/>
    <property type="match status" value="1"/>
</dbReference>
<dbReference type="PROSITE" id="PS00758">
    <property type="entry name" value="ARGE_DAPE_CPG2_1"/>
    <property type="match status" value="1"/>
</dbReference>
<evidence type="ECO:0000256" key="4">
    <source>
        <dbReference type="ARBA" id="ARBA00022801"/>
    </source>
</evidence>
<dbReference type="Pfam" id="PF01546">
    <property type="entry name" value="Peptidase_M20"/>
    <property type="match status" value="1"/>
</dbReference>
<dbReference type="Gene3D" id="3.40.630.10">
    <property type="entry name" value="Zn peptidases"/>
    <property type="match status" value="2"/>
</dbReference>
<keyword evidence="2" id="KW-0028">Amino-acid biosynthesis</keyword>
<dbReference type="InterPro" id="IPR010175">
    <property type="entry name" value="LysK"/>
</dbReference>
<evidence type="ECO:0000313" key="8">
    <source>
        <dbReference type="EMBL" id="BAV57462.1"/>
    </source>
</evidence>
<proteinExistence type="inferred from homology"/>
<dbReference type="InterPro" id="IPR002933">
    <property type="entry name" value="Peptidase_M20"/>
</dbReference>
<keyword evidence="4" id="KW-0378">Hydrolase</keyword>
<evidence type="ECO:0000256" key="6">
    <source>
        <dbReference type="ARBA" id="ARBA00023154"/>
    </source>
</evidence>
<dbReference type="InterPro" id="IPR001261">
    <property type="entry name" value="ArgE/DapE_CS"/>
</dbReference>
<keyword evidence="6" id="KW-0457">Lysine biosynthesis</keyword>
<evidence type="ECO:0000256" key="2">
    <source>
        <dbReference type="ARBA" id="ARBA00022605"/>
    </source>
</evidence>
<dbReference type="PANTHER" id="PTHR43808:SF28">
    <property type="entry name" value="[LYSW]-LYSINE_[LYSW]-ORNITHINE HYDROLASE"/>
    <property type="match status" value="1"/>
</dbReference>
<keyword evidence="7" id="KW-0170">Cobalt</keyword>
<sequence>MNRFPAPETRPVTESYAVGMLRRMLEIPSPSYSEGELAAFLVDSMRQLGFTAGVDEAGNAVGEIVRGDGPTVMLLGHMDTVTGDVPVRATDGRLYGRGAVDAKGPLAAMICAAAKATGFTGRVVVVGAVEEETSLSRGAVHVRRTHPRPDALIVGEPSGWSTVVLGYKGKLDLTYHVECEATHPSNPAPKASELAAACWAELLDLLGPDAGHGSFDQPGPTLESISGDLTSASAEFSIRTPPGFDSDKLVTRLRERVTDGRIEVVNTVGAVRVGRTDPVVRALSAAIRAQRVRPTMKVKTATSDMNTLAEDWNIPMATYGPGDSKLDHSDQEHIVLTDYLQGIEILMDTLSDLGELLPAPVVPQPVTPAEEH</sequence>